<dbReference type="Proteomes" id="UP001165080">
    <property type="component" value="Unassembled WGS sequence"/>
</dbReference>
<gene>
    <name evidence="4" type="primary">PLEST006438</name>
    <name evidence="4" type="ORF">PLESTB_000781600</name>
</gene>
<keyword evidence="1" id="KW-0175">Coiled coil</keyword>
<feature type="region of interest" description="Disordered" evidence="2">
    <location>
        <begin position="2043"/>
        <end position="2075"/>
    </location>
</feature>
<organism evidence="4 5">
    <name type="scientific">Pleodorina starrii</name>
    <dbReference type="NCBI Taxonomy" id="330485"/>
    <lineage>
        <taxon>Eukaryota</taxon>
        <taxon>Viridiplantae</taxon>
        <taxon>Chlorophyta</taxon>
        <taxon>core chlorophytes</taxon>
        <taxon>Chlorophyceae</taxon>
        <taxon>CS clade</taxon>
        <taxon>Chlamydomonadales</taxon>
        <taxon>Volvocaceae</taxon>
        <taxon>Pleodorina</taxon>
    </lineage>
</organism>
<feature type="coiled-coil region" evidence="1">
    <location>
        <begin position="645"/>
        <end position="672"/>
    </location>
</feature>
<feature type="region of interest" description="Disordered" evidence="2">
    <location>
        <begin position="1257"/>
        <end position="1288"/>
    </location>
</feature>
<feature type="compositionally biased region" description="Pro residues" evidence="2">
    <location>
        <begin position="1335"/>
        <end position="1364"/>
    </location>
</feature>
<keyword evidence="5" id="KW-1185">Reference proteome</keyword>
<reference evidence="4 5" key="1">
    <citation type="journal article" date="2023" name="Commun. Biol.">
        <title>Reorganization of the ancestral sex-determining regions during the evolution of trioecy in Pleodorina starrii.</title>
        <authorList>
            <person name="Takahashi K."/>
            <person name="Suzuki S."/>
            <person name="Kawai-Toyooka H."/>
            <person name="Yamamoto K."/>
            <person name="Hamaji T."/>
            <person name="Ootsuki R."/>
            <person name="Yamaguchi H."/>
            <person name="Kawachi M."/>
            <person name="Higashiyama T."/>
            <person name="Nozaki H."/>
        </authorList>
    </citation>
    <scope>NUCLEOTIDE SEQUENCE [LARGE SCALE GENOMIC DNA]</scope>
    <source>
        <strain evidence="4 5">NIES-4479</strain>
    </source>
</reference>
<feature type="compositionally biased region" description="Low complexity" evidence="2">
    <location>
        <begin position="2274"/>
        <end position="2289"/>
    </location>
</feature>
<feature type="compositionally biased region" description="Low complexity" evidence="2">
    <location>
        <begin position="2257"/>
        <end position="2266"/>
    </location>
</feature>
<feature type="compositionally biased region" description="Gly residues" evidence="2">
    <location>
        <begin position="1186"/>
        <end position="1201"/>
    </location>
</feature>
<feature type="region of interest" description="Disordered" evidence="2">
    <location>
        <begin position="1775"/>
        <end position="1818"/>
    </location>
</feature>
<feature type="domain" description="TFIIS N-terminal" evidence="3">
    <location>
        <begin position="1428"/>
        <end position="1459"/>
    </location>
</feature>
<feature type="compositionally biased region" description="Low complexity" evidence="2">
    <location>
        <begin position="1324"/>
        <end position="1334"/>
    </location>
</feature>
<feature type="region of interest" description="Disordered" evidence="2">
    <location>
        <begin position="2184"/>
        <end position="2330"/>
    </location>
</feature>
<dbReference type="SUPFAM" id="SSF47676">
    <property type="entry name" value="Conserved domain common to transcription factors TFIIS, elongin A, CRSP70"/>
    <property type="match status" value="1"/>
</dbReference>
<feature type="region of interest" description="Disordered" evidence="2">
    <location>
        <begin position="192"/>
        <end position="295"/>
    </location>
</feature>
<feature type="compositionally biased region" description="Low complexity" evidence="2">
    <location>
        <begin position="1901"/>
        <end position="1914"/>
    </location>
</feature>
<feature type="region of interest" description="Disordered" evidence="2">
    <location>
        <begin position="733"/>
        <end position="766"/>
    </location>
</feature>
<feature type="region of interest" description="Disordered" evidence="2">
    <location>
        <begin position="987"/>
        <end position="1018"/>
    </location>
</feature>
<feature type="compositionally biased region" description="Low complexity" evidence="2">
    <location>
        <begin position="2224"/>
        <end position="2249"/>
    </location>
</feature>
<proteinExistence type="predicted"/>
<evidence type="ECO:0000259" key="3">
    <source>
        <dbReference type="Pfam" id="PF08711"/>
    </source>
</evidence>
<evidence type="ECO:0000256" key="1">
    <source>
        <dbReference type="SAM" id="Coils"/>
    </source>
</evidence>
<evidence type="ECO:0000313" key="4">
    <source>
        <dbReference type="EMBL" id="GLC53734.1"/>
    </source>
</evidence>
<evidence type="ECO:0000256" key="2">
    <source>
        <dbReference type="SAM" id="MobiDB-lite"/>
    </source>
</evidence>
<feature type="compositionally biased region" description="Low complexity" evidence="2">
    <location>
        <begin position="2059"/>
        <end position="2075"/>
    </location>
</feature>
<protein>
    <recommendedName>
        <fullName evidence="3">TFIIS N-terminal domain-containing protein</fullName>
    </recommendedName>
</protein>
<feature type="region of interest" description="Disordered" evidence="2">
    <location>
        <begin position="354"/>
        <end position="465"/>
    </location>
</feature>
<dbReference type="InterPro" id="IPR017923">
    <property type="entry name" value="TFIIS_N"/>
</dbReference>
<name>A0A9W6BKF9_9CHLO</name>
<feature type="region of interest" description="Disordered" evidence="2">
    <location>
        <begin position="794"/>
        <end position="827"/>
    </location>
</feature>
<sequence length="2330" mass="227954">MNAATASTGVQNLVFSKWKEIKHKAEPNNYIEFCLVTDTGNEVLAITAEDHGNSHYVYQSTGAFAKYGALNSKNRADTISWLEMIIKESQIKVDSQLAEEMAHAGEPTPDNPLGLYYTQHKAEKTANPDGTHTQRFFLLDQYGVLHLAVVGEERETRDGHYLYKATEEFAVRYPLSCHSQKDVIHWLEQRVTHNRTPPPLQQQRRTDGSGGASAAVSGGAGAASAGSADAWGPEGPGGATGVGSLSATTPMSAADGVVGSDGAGLLSQAGDSSRRQPTPPPAAVAPSVNHEQQVPNTRSVPELLQQQQQVPPQVPGLTVFPAAAAGDNTPGLLQQQQQAFVPPSIAAYCGAQQGGGAVQGTGEPPSPALQALDNVPPSASGPPSPLLPSHVGAHPSQARQDQAGAQCPVLAAPHAQQQPSQNGAPQPPVGTHSHPIQQTGPGVFANSSGHAAVSAAASSPPLELPPLPLQQQQLDATVALQQRGAASLPTISHPQQEARSQGTSVVPLQPQSHQQQHQQLQFPMLVDTPLQLQQQLSQGQPGSQAGMQPESQGLAQLLGLAGLASSMSGAGGAPQLLSNGPPLQLQLPMPPQLQLQGSCASQLTTALQQQQQQPPQQQFVLPSVLFQQQQQQPRMPLQPFSAQAQLQQEHQLQLLQKQIQQQQQHLQQLLQGGPCVLTLNNTGAQQQQQLQIPGLMGAGGQPLPPPAASLQLTGPASKALPALASGGQAWNAGGGSTPAACNAPQQSPEASARFLSPGQAGMPVQRPGLLSKDLSAEAAGAGLHALGPAPAALTGPVPGSPFDQVPAPAVQPLGAAGSGGTAPARTFGGPNAGGVGFGAVGSTGLQGPDQVGGSSGVSFGMGAWPTGLAAVAHTGSFPPVGNMLPSHPCPHPQQPQLQPFGQPGGGLYGAYAAGNGGGVDALGGSGRATEGTGAAPASPTMGLPGGFSAPGGGSGSAAAGSAAAAAAGSPLPQPFAAAGAQAIPPGMPLSAVRTKEAGPAAGHHGGRGGTGGRGSSGKHKLAGVAEVAHKRKLARLAAAGEEAVRLAQGAYLASLRHQALSEAAQQEALRKTIASWVRGQISEDELSVSGWHESLEQMLSDANRTRPVTVPFLAADRLTDVSRSSAEGITLAAAMSLAAPYDSAAQSRTPAPPPPPPAVMGPVSSSAAAAAGMAAAAASSNPQLAAGGGPSEGGAGGGLGTGLVREVPSSAEQMAALSSLKALLEGNLTAAVLGSAAAATPAAAPAAAATAADGLQQAAGGSNGVTTEPVQMDADRGADGAGQAGLAAPAGQPIRDVHMDDVSGVVSTPFAAPNAATAASGAATLPAAGGHPLPSDQPPPPPAPPQAPAAPVPPPALHQQPQPPHVVSLPAVPQAPAGPVGAAAVLACAGNATSWSFADPHLNRHGVRIALESLREVAALCPPVASMASSKLVETVKQYESHPHPSVSGLAKEILKRWRGSLLHRLRTMSDSRCYQDPVAALESKIQANEIVFPNLNELLGVPRGSSTAVADGAPPAPPAAAASPAAAVGLPYTPAGAAPAGAGGSYGFVGSSVYSLTATPMAPGEGQGLAALPITPSLSLTAAGTPALTTVGATTATFAAATNTPAGALGGAGPGASLAATTTAETPRGLFDAAVAQGTSGAGSFPTPELFSRASGAAAGLAAPGPGVPPLEWPVALAPQPAAPVFPPTSLPAAAAAAAPSAALVPQPLSPAAAALPLPPPQPAVAVAMPPPQSPAAALVVPPQSPALKAAPLALPPAAVAQTPATAEAVAMATPSAGLPQQPQPSTPGQGPALVPPQPPSPAPPPPPALATGKEATAAAAAPVTAVAEAAAQAPAAAATAPGPASAAAAALLPQPSPVKAPAAAQAASAAALASALLPIPAKSLAAAGLAAVAGPATASRPAAAPAGTAPEPVAAPPSLSAGTPAGMLAPLAVPAFGAPSPRLPGLPTPTQAATAEVAALLAASAQSLAAHIQTTSAAGGSVVPPPPSFSPAQLSQLGALASTTKVYASALKTSDAAGAASALQTMVQQLRQAHALNLGLGGSSLGGGRPQRPLFLPSPSTSAGASAASPAQQQTLLPASWPSVNWACSLQPPQAPLLMQPLQIQPLQIQPTPSSSVQPSASSTSHPRAAGTASQAAVPAQKDGLLSQGLRNAAACTGQATGVKTASVTTTPGVGTQAGAAAAQADAGARDDAATAAGAPPPLAASPTQRTAAGNPEPPSLPGAAVAAADSASAPSVGAHGSGLQAAAGGGEGGAAAAATGQGAPVEMEVDGANGAAAGAPGPQQNGVLGQLAGVTGTGASGQDRLGEGGPAAGDETAQEPRAGIAAT</sequence>
<dbReference type="EMBL" id="BRXU01000008">
    <property type="protein sequence ID" value="GLC53734.1"/>
    <property type="molecule type" value="Genomic_DNA"/>
</dbReference>
<feature type="compositionally biased region" description="Gly residues" evidence="2">
    <location>
        <begin position="943"/>
        <end position="955"/>
    </location>
</feature>
<evidence type="ECO:0000313" key="5">
    <source>
        <dbReference type="Proteomes" id="UP001165080"/>
    </source>
</evidence>
<feature type="compositionally biased region" description="Low complexity" evidence="2">
    <location>
        <begin position="447"/>
        <end position="461"/>
    </location>
</feature>
<feature type="compositionally biased region" description="Low complexity" evidence="2">
    <location>
        <begin position="252"/>
        <end position="267"/>
    </location>
</feature>
<feature type="region of interest" description="Disordered" evidence="2">
    <location>
        <begin position="1144"/>
        <end position="1163"/>
    </location>
</feature>
<feature type="region of interest" description="Disordered" evidence="2">
    <location>
        <begin position="922"/>
        <end position="959"/>
    </location>
</feature>
<feature type="compositionally biased region" description="Pro residues" evidence="2">
    <location>
        <begin position="1795"/>
        <end position="1810"/>
    </location>
</feature>
<comment type="caution">
    <text evidence="4">The sequence shown here is derived from an EMBL/GenBank/DDBJ whole genome shotgun (WGS) entry which is preliminary data.</text>
</comment>
<feature type="compositionally biased region" description="Low complexity" evidence="2">
    <location>
        <begin position="212"/>
        <end position="228"/>
    </location>
</feature>
<feature type="region of interest" description="Disordered" evidence="2">
    <location>
        <begin position="1901"/>
        <end position="1922"/>
    </location>
</feature>
<dbReference type="InterPro" id="IPR035441">
    <property type="entry name" value="TFIIS/LEDGF_dom_sf"/>
</dbReference>
<feature type="compositionally biased region" description="Low complexity" evidence="2">
    <location>
        <begin position="2111"/>
        <end position="2129"/>
    </location>
</feature>
<feature type="compositionally biased region" description="Pro residues" evidence="2">
    <location>
        <begin position="1150"/>
        <end position="1159"/>
    </location>
</feature>
<accession>A0A9W6BKF9</accession>
<feature type="region of interest" description="Disordered" evidence="2">
    <location>
        <begin position="1324"/>
        <end position="1371"/>
    </location>
</feature>
<feature type="region of interest" description="Disordered" evidence="2">
    <location>
        <begin position="1181"/>
        <end position="1202"/>
    </location>
</feature>
<feature type="compositionally biased region" description="Polar residues" evidence="2">
    <location>
        <begin position="415"/>
        <end position="424"/>
    </location>
</feature>
<feature type="region of interest" description="Disordered" evidence="2">
    <location>
        <begin position="2111"/>
        <end position="2142"/>
    </location>
</feature>
<dbReference type="Pfam" id="PF08711">
    <property type="entry name" value="Med26"/>
    <property type="match status" value="1"/>
</dbReference>